<dbReference type="SUPFAM" id="SSF53335">
    <property type="entry name" value="S-adenosyl-L-methionine-dependent methyltransferases"/>
    <property type="match status" value="1"/>
</dbReference>
<keyword evidence="3" id="KW-0949">S-adenosyl-L-methionine</keyword>
<evidence type="ECO:0000256" key="3">
    <source>
        <dbReference type="ARBA" id="ARBA00022691"/>
    </source>
</evidence>
<evidence type="ECO:0000256" key="1">
    <source>
        <dbReference type="ARBA" id="ARBA00022603"/>
    </source>
</evidence>
<keyword evidence="7" id="KW-1185">Reference proteome</keyword>
<proteinExistence type="predicted"/>
<dbReference type="AlphaFoldDB" id="A0A9W9I0H8"/>
<dbReference type="InterPro" id="IPR016461">
    <property type="entry name" value="COMT-like"/>
</dbReference>
<sequence length="434" mass="47916">MSSQTQTIISALDAVHPDVFNGNEVDRLNVRAAARRLLARVESPYERAWGFCFEHPVVFAAIQTCIDLGLWKSWTSLGGGEKSIDELVKLTNPHIESNLLRRFFRLMAAFNVVEEISEDRFKPTPFSYAIGDESTKVRASLQAATNQYIAAGHNLPSYLAKTSYKEPTDMSVNNHSDSDRDGLNFFGRLQKSPECLEAFTGHMEAWTAWKTPWTKVFNTDRLLEGVNLSEGPFVVDVGGNTGIDISHVLAKHPDLPADSLVLQDLPEVIENAKVDKKIKAMVHDFFLPQPVTGARGYFMHAVLHDWPDDKAKLLLTNTRNAMKKGYSKLFIYDIVLPPTGASISQTTMDVNMMSLLSASERTQEAWTSLLTDSGFKIVNFWPDPQQYEMVIEAEVADDSANAANGHSNGVNGHANGVNGHSNGVNGHSNGVNGH</sequence>
<name>A0A9W9I0H8_9EURO</name>
<dbReference type="GO" id="GO:0008171">
    <property type="term" value="F:O-methyltransferase activity"/>
    <property type="evidence" value="ECO:0007669"/>
    <property type="project" value="InterPro"/>
</dbReference>
<dbReference type="InterPro" id="IPR029063">
    <property type="entry name" value="SAM-dependent_MTases_sf"/>
</dbReference>
<dbReference type="PANTHER" id="PTHR43712:SF8">
    <property type="entry name" value="O-METHYLTRANSFERASE AF390-400"/>
    <property type="match status" value="1"/>
</dbReference>
<keyword evidence="2" id="KW-0808">Transferase</keyword>
<reference evidence="6" key="2">
    <citation type="journal article" date="2023" name="IMA Fungus">
        <title>Comparative genomic study of the Penicillium genus elucidates a diverse pangenome and 15 lateral gene transfer events.</title>
        <authorList>
            <person name="Petersen C."/>
            <person name="Sorensen T."/>
            <person name="Nielsen M.R."/>
            <person name="Sondergaard T.E."/>
            <person name="Sorensen J.L."/>
            <person name="Fitzpatrick D.A."/>
            <person name="Frisvad J.C."/>
            <person name="Nielsen K.L."/>
        </authorList>
    </citation>
    <scope>NUCLEOTIDE SEQUENCE</scope>
    <source>
        <strain evidence="6">IBT 21917</strain>
    </source>
</reference>
<dbReference type="InterPro" id="IPR036390">
    <property type="entry name" value="WH_DNA-bd_sf"/>
</dbReference>
<protein>
    <recommendedName>
        <fullName evidence="5">O-methyltransferase C-terminal domain-containing protein</fullName>
    </recommendedName>
</protein>
<evidence type="ECO:0000256" key="2">
    <source>
        <dbReference type="ARBA" id="ARBA00022679"/>
    </source>
</evidence>
<evidence type="ECO:0000313" key="6">
    <source>
        <dbReference type="EMBL" id="KAJ5161046.1"/>
    </source>
</evidence>
<organism evidence="6 7">
    <name type="scientific">Penicillium capsulatum</name>
    <dbReference type="NCBI Taxonomy" id="69766"/>
    <lineage>
        <taxon>Eukaryota</taxon>
        <taxon>Fungi</taxon>
        <taxon>Dikarya</taxon>
        <taxon>Ascomycota</taxon>
        <taxon>Pezizomycotina</taxon>
        <taxon>Eurotiomycetes</taxon>
        <taxon>Eurotiomycetidae</taxon>
        <taxon>Eurotiales</taxon>
        <taxon>Aspergillaceae</taxon>
        <taxon>Penicillium</taxon>
    </lineage>
</organism>
<dbReference type="InterPro" id="IPR036388">
    <property type="entry name" value="WH-like_DNA-bd_sf"/>
</dbReference>
<dbReference type="Proteomes" id="UP001146351">
    <property type="component" value="Unassembled WGS sequence"/>
</dbReference>
<dbReference type="SUPFAM" id="SSF46785">
    <property type="entry name" value="Winged helix' DNA-binding domain"/>
    <property type="match status" value="1"/>
</dbReference>
<comment type="caution">
    <text evidence="6">The sequence shown here is derived from an EMBL/GenBank/DDBJ whole genome shotgun (WGS) entry which is preliminary data.</text>
</comment>
<dbReference type="GO" id="GO:0044550">
    <property type="term" value="P:secondary metabolite biosynthetic process"/>
    <property type="evidence" value="ECO:0007669"/>
    <property type="project" value="UniProtKB-ARBA"/>
</dbReference>
<evidence type="ECO:0000313" key="7">
    <source>
        <dbReference type="Proteomes" id="UP001146351"/>
    </source>
</evidence>
<dbReference type="Gene3D" id="1.10.10.10">
    <property type="entry name" value="Winged helix-like DNA-binding domain superfamily/Winged helix DNA-binding domain"/>
    <property type="match status" value="1"/>
</dbReference>
<dbReference type="OrthoDB" id="1535081at2759"/>
<dbReference type="EMBL" id="JAPQKO010000005">
    <property type="protein sequence ID" value="KAJ5161046.1"/>
    <property type="molecule type" value="Genomic_DNA"/>
</dbReference>
<dbReference type="Pfam" id="PF00891">
    <property type="entry name" value="Methyltransf_2"/>
    <property type="match status" value="1"/>
</dbReference>
<dbReference type="Gene3D" id="3.40.50.150">
    <property type="entry name" value="Vaccinia Virus protein VP39"/>
    <property type="match status" value="1"/>
</dbReference>
<evidence type="ECO:0000256" key="4">
    <source>
        <dbReference type="SAM" id="MobiDB-lite"/>
    </source>
</evidence>
<reference evidence="6" key="1">
    <citation type="submission" date="2022-11" db="EMBL/GenBank/DDBJ databases">
        <authorList>
            <person name="Petersen C."/>
        </authorList>
    </citation>
    <scope>NUCLEOTIDE SEQUENCE</scope>
    <source>
        <strain evidence="6">IBT 21917</strain>
    </source>
</reference>
<feature type="region of interest" description="Disordered" evidence="4">
    <location>
        <begin position="401"/>
        <end position="434"/>
    </location>
</feature>
<accession>A0A9W9I0H8</accession>
<dbReference type="InterPro" id="IPR001077">
    <property type="entry name" value="COMT_C"/>
</dbReference>
<dbReference type="GO" id="GO:0032259">
    <property type="term" value="P:methylation"/>
    <property type="evidence" value="ECO:0007669"/>
    <property type="project" value="UniProtKB-KW"/>
</dbReference>
<dbReference type="PROSITE" id="PS51683">
    <property type="entry name" value="SAM_OMT_II"/>
    <property type="match status" value="1"/>
</dbReference>
<evidence type="ECO:0000259" key="5">
    <source>
        <dbReference type="Pfam" id="PF00891"/>
    </source>
</evidence>
<keyword evidence="1" id="KW-0489">Methyltransferase</keyword>
<dbReference type="PANTHER" id="PTHR43712">
    <property type="entry name" value="PUTATIVE (AFU_ORTHOLOGUE AFUA_4G14580)-RELATED"/>
    <property type="match status" value="1"/>
</dbReference>
<gene>
    <name evidence="6" type="ORF">N7492_006438</name>
</gene>
<feature type="domain" description="O-methyltransferase C-terminal" evidence="5">
    <location>
        <begin position="217"/>
        <end position="376"/>
    </location>
</feature>